<dbReference type="Pfam" id="PF03446">
    <property type="entry name" value="NAD_binding_2"/>
    <property type="match status" value="1"/>
</dbReference>
<dbReference type="InterPro" id="IPR008927">
    <property type="entry name" value="6-PGluconate_DH-like_C_sf"/>
</dbReference>
<dbReference type="Pfam" id="PF09130">
    <property type="entry name" value="DUF1932"/>
    <property type="match status" value="1"/>
</dbReference>
<protein>
    <submittedName>
        <fullName evidence="3">6-phosphogluconate dehydrogenase</fullName>
    </submittedName>
</protein>
<accession>A0ABM7Y928</accession>
<dbReference type="InterPro" id="IPR015814">
    <property type="entry name" value="Pgluconate_DH_NAD-bd_C"/>
</dbReference>
<dbReference type="RefSeq" id="WP_244408711.1">
    <property type="nucleotide sequence ID" value="NZ_AP025637.1"/>
</dbReference>
<dbReference type="Gene3D" id="3.40.50.720">
    <property type="entry name" value="NAD(P)-binding Rossmann-like Domain"/>
    <property type="match status" value="1"/>
</dbReference>
<evidence type="ECO:0000313" key="3">
    <source>
        <dbReference type="EMBL" id="BDG74547.1"/>
    </source>
</evidence>
<evidence type="ECO:0000313" key="4">
    <source>
        <dbReference type="Proteomes" id="UP000831327"/>
    </source>
</evidence>
<sequence>MTKAIVAIVAQGAMGAGVARRLVEHGVTVLTCLEGRSGASAARAAAAGMIAVPRADLAQAAAVLSILPPAEALATAQALAPILAAAPVPPIYVDCNAISPDTMERLAGLVGAHGLPVVDAGIIGGPPRADYAGPVVYASGPAAPGFVALLQDRGIDLRLLSGPIGAASALKMSYAGITKGLVAIGSAMMLAATRAGAADALRSEIAASQPALATWFARMVPSMYDKAYRWAGEMQEIADFARDDPAASAIYGGASSLYARLADPAAAEEIAALRAFLDGAAPPPA</sequence>
<feature type="domain" description="6-phosphogluconate dehydrogenase NADP-binding" evidence="1">
    <location>
        <begin position="6"/>
        <end position="141"/>
    </location>
</feature>
<gene>
    <name evidence="3" type="ORF">Rmf_44760</name>
</gene>
<organism evidence="3 4">
    <name type="scientific">Roseomonas fluvialis</name>
    <dbReference type="NCBI Taxonomy" id="1750527"/>
    <lineage>
        <taxon>Bacteria</taxon>
        <taxon>Pseudomonadati</taxon>
        <taxon>Pseudomonadota</taxon>
        <taxon>Alphaproteobacteria</taxon>
        <taxon>Acetobacterales</taxon>
        <taxon>Roseomonadaceae</taxon>
        <taxon>Roseomonas</taxon>
    </lineage>
</organism>
<evidence type="ECO:0000259" key="1">
    <source>
        <dbReference type="Pfam" id="PF03446"/>
    </source>
</evidence>
<evidence type="ECO:0000259" key="2">
    <source>
        <dbReference type="Pfam" id="PF09130"/>
    </source>
</evidence>
<keyword evidence="4" id="KW-1185">Reference proteome</keyword>
<reference evidence="3 4" key="1">
    <citation type="journal article" date="2016" name="Microbes Environ.">
        <title>Phylogenetically diverse aerobic anoxygenic phototrophic bacteria isolated from epilithic biofilms in Tama river, Japan.</title>
        <authorList>
            <person name="Hirose S."/>
            <person name="Matsuura K."/>
            <person name="Haruta S."/>
        </authorList>
    </citation>
    <scope>NUCLEOTIDE SEQUENCE [LARGE SCALE GENOMIC DNA]</scope>
    <source>
        <strain evidence="3 4">S08</strain>
    </source>
</reference>
<proteinExistence type="predicted"/>
<dbReference type="SUPFAM" id="SSF48179">
    <property type="entry name" value="6-phosphogluconate dehydrogenase C-terminal domain-like"/>
    <property type="match status" value="1"/>
</dbReference>
<dbReference type="Gene3D" id="1.10.1040.10">
    <property type="entry name" value="N-(1-d-carboxylethyl)-l-norvaline Dehydrogenase, domain 2"/>
    <property type="match status" value="1"/>
</dbReference>
<feature type="domain" description="Phosphogluconate dehydrogenase NAD-binding putative C-terminal" evidence="2">
    <location>
        <begin position="192"/>
        <end position="260"/>
    </location>
</feature>
<dbReference type="SUPFAM" id="SSF51735">
    <property type="entry name" value="NAD(P)-binding Rossmann-fold domains"/>
    <property type="match status" value="1"/>
</dbReference>
<dbReference type="Proteomes" id="UP000831327">
    <property type="component" value="Chromosome"/>
</dbReference>
<dbReference type="InterPro" id="IPR006115">
    <property type="entry name" value="6PGDH_NADP-bd"/>
</dbReference>
<dbReference type="InterPro" id="IPR013328">
    <property type="entry name" value="6PGD_dom2"/>
</dbReference>
<dbReference type="InterPro" id="IPR036291">
    <property type="entry name" value="NAD(P)-bd_dom_sf"/>
</dbReference>
<dbReference type="EMBL" id="AP025637">
    <property type="protein sequence ID" value="BDG74547.1"/>
    <property type="molecule type" value="Genomic_DNA"/>
</dbReference>
<name>A0ABM7Y928_9PROT</name>